<comment type="caution">
    <text evidence="1">The sequence shown here is derived from an EMBL/GenBank/DDBJ whole genome shotgun (WGS) entry which is preliminary data.</text>
</comment>
<keyword evidence="2" id="KW-1185">Reference proteome</keyword>
<accession>A0ABS3VU18</accession>
<name>A0ABS3VU18_MICEH</name>
<evidence type="ECO:0000313" key="2">
    <source>
        <dbReference type="Proteomes" id="UP000823521"/>
    </source>
</evidence>
<organism evidence="1 2">
    <name type="scientific">Micromonospora echinofusca</name>
    <dbReference type="NCBI Taxonomy" id="47858"/>
    <lineage>
        <taxon>Bacteria</taxon>
        <taxon>Bacillati</taxon>
        <taxon>Actinomycetota</taxon>
        <taxon>Actinomycetes</taxon>
        <taxon>Micromonosporales</taxon>
        <taxon>Micromonosporaceae</taxon>
        <taxon>Micromonospora</taxon>
    </lineage>
</organism>
<proteinExistence type="predicted"/>
<dbReference type="Proteomes" id="UP000823521">
    <property type="component" value="Unassembled WGS sequence"/>
</dbReference>
<dbReference type="EMBL" id="WVUH01000153">
    <property type="protein sequence ID" value="MBO4207889.1"/>
    <property type="molecule type" value="Genomic_DNA"/>
</dbReference>
<sequence>MTPEQYQRVQQARMLLLRRCMSRFGIRLALPEIRLVVFQRAPELAGWLDSREPARYGYRGPAGYQSDLFAAATRGLTKALTVPEAYTPVFEGTVEVFAGTPVPSGGCDGQVRRELDGPEGVPLRAVIKDDRAVPWTALADLELEATRRVGNDSRYLGVQRAWSECMRRTGYEYASTADAEADTRWVSSVSITSEEPERAVSADEIATATADQRCRTEVNLSGLAIALHSLYQEELIAARHDQLDGVRQLLTRQALNSAATIRLIG</sequence>
<reference evidence="1 2" key="1">
    <citation type="submission" date="2019-12" db="EMBL/GenBank/DDBJ databases">
        <title>Whole genome sequencing of endophytic Actinobacterium Micromonospora sp. MPMI6T.</title>
        <authorList>
            <person name="Evv R."/>
            <person name="Podile A.R."/>
        </authorList>
    </citation>
    <scope>NUCLEOTIDE SEQUENCE [LARGE SCALE GENOMIC DNA]</scope>
    <source>
        <strain evidence="1 2">MPMI6</strain>
    </source>
</reference>
<dbReference type="RefSeq" id="WP_208814801.1">
    <property type="nucleotide sequence ID" value="NZ_WVUH01000153.1"/>
</dbReference>
<gene>
    <name evidence="1" type="ORF">GSF22_18020</name>
</gene>
<evidence type="ECO:0000313" key="1">
    <source>
        <dbReference type="EMBL" id="MBO4207889.1"/>
    </source>
</evidence>
<protein>
    <submittedName>
        <fullName evidence="1">Uncharacterized protein</fullName>
    </submittedName>
</protein>